<feature type="compositionally biased region" description="Basic and acidic residues" evidence="1">
    <location>
        <begin position="546"/>
        <end position="562"/>
    </location>
</feature>
<dbReference type="Proteomes" id="UP001152797">
    <property type="component" value="Unassembled WGS sequence"/>
</dbReference>
<feature type="domain" description="Integrase catalytic" evidence="3">
    <location>
        <begin position="1633"/>
        <end position="1801"/>
    </location>
</feature>
<dbReference type="InterPro" id="IPR046768">
    <property type="entry name" value="ExoX-like_C"/>
</dbReference>
<dbReference type="GO" id="GO:0015074">
    <property type="term" value="P:DNA integration"/>
    <property type="evidence" value="ECO:0007669"/>
    <property type="project" value="InterPro"/>
</dbReference>
<dbReference type="InterPro" id="IPR001584">
    <property type="entry name" value="Integrase_cat-core"/>
</dbReference>
<accession>A0A9P1CHQ0</accession>
<feature type="compositionally biased region" description="Low complexity" evidence="1">
    <location>
        <begin position="2021"/>
        <end position="2034"/>
    </location>
</feature>
<protein>
    <submittedName>
        <fullName evidence="6">Retrovirus-related Pol polyprotein from transposon RE1 (Retro element 1) (AtRE1)</fullName>
    </submittedName>
</protein>
<evidence type="ECO:0000313" key="4">
    <source>
        <dbReference type="EMBL" id="CAI3990446.1"/>
    </source>
</evidence>
<feature type="region of interest" description="Disordered" evidence="1">
    <location>
        <begin position="485"/>
        <end position="522"/>
    </location>
</feature>
<organism evidence="4">
    <name type="scientific">Cladocopium goreaui</name>
    <dbReference type="NCBI Taxonomy" id="2562237"/>
    <lineage>
        <taxon>Eukaryota</taxon>
        <taxon>Sar</taxon>
        <taxon>Alveolata</taxon>
        <taxon>Dinophyceae</taxon>
        <taxon>Suessiales</taxon>
        <taxon>Symbiodiniaceae</taxon>
        <taxon>Cladocopium</taxon>
    </lineage>
</organism>
<dbReference type="Pfam" id="PF07727">
    <property type="entry name" value="RVT_2"/>
    <property type="match status" value="1"/>
</dbReference>
<keyword evidence="2" id="KW-0812">Transmembrane</keyword>
<evidence type="ECO:0000313" key="6">
    <source>
        <dbReference type="EMBL" id="CAL4777758.1"/>
    </source>
</evidence>
<dbReference type="SUPFAM" id="SSF53098">
    <property type="entry name" value="Ribonuclease H-like"/>
    <property type="match status" value="1"/>
</dbReference>
<feature type="region of interest" description="Disordered" evidence="1">
    <location>
        <begin position="236"/>
        <end position="271"/>
    </location>
</feature>
<feature type="compositionally biased region" description="Polar residues" evidence="1">
    <location>
        <begin position="916"/>
        <end position="927"/>
    </location>
</feature>
<feature type="region of interest" description="Disordered" evidence="1">
    <location>
        <begin position="777"/>
        <end position="796"/>
    </location>
</feature>
<evidence type="ECO:0000259" key="3">
    <source>
        <dbReference type="PROSITE" id="PS50994"/>
    </source>
</evidence>
<keyword evidence="2" id="KW-1133">Transmembrane helix</keyword>
<keyword evidence="2" id="KW-0472">Membrane</keyword>
<feature type="compositionally biased region" description="Basic and acidic residues" evidence="1">
    <location>
        <begin position="2087"/>
        <end position="2116"/>
    </location>
</feature>
<feature type="transmembrane region" description="Helical" evidence="2">
    <location>
        <begin position="12"/>
        <end position="33"/>
    </location>
</feature>
<dbReference type="GO" id="GO:0003676">
    <property type="term" value="F:nucleic acid binding"/>
    <property type="evidence" value="ECO:0007669"/>
    <property type="project" value="InterPro"/>
</dbReference>
<comment type="caution">
    <text evidence="4">The sequence shown here is derived from an EMBL/GenBank/DDBJ whole genome shotgun (WGS) entry which is preliminary data.</text>
</comment>
<keyword evidence="7" id="KW-1185">Reference proteome</keyword>
<name>A0A9P1CHQ0_9DINO</name>
<dbReference type="InterPro" id="IPR013103">
    <property type="entry name" value="RVT_2"/>
</dbReference>
<feature type="region of interest" description="Disordered" evidence="1">
    <location>
        <begin position="2070"/>
        <end position="2116"/>
    </location>
</feature>
<gene>
    <name evidence="4" type="ORF">C1SCF055_LOCUS17432</name>
</gene>
<sequence>MPLPVSYWQRSHWIGTISFLILVLAARIMSALLENLRYRAESTQVTHQQDEANNTEGKFGIPRFDGNPNMLQEYAYRVKTKIAKEAEMSKDEVSKLGPLGLRLVEGLRGQAFRLAQQVDISVLASSAGPTTLLKTLNDNLKPRKEQEARELYAAGSREGGLLSRQHGEPMSSYVARRTSWWSTLQSLDQELKVPDVLLAEMTLANAGISEDQRLMIRTVLQGRVTTDTIATELLSQHPNIHERERRSGRSKGHGNKGSWRFPPRHKGGHRGFFSEDLQTGMDDWETGSQSLTGFSAVLDEERYDPEYDETLAYVADSQYDMSHDEDEDGFLVMNFALLCEDGLDLQNDEACALAAESLQLEHEAYLLRGHGKGKGHGGFQAQRQFDISGSVSFQERKARLAQLKARTECRRCGAKGHWSGDAACPKGQKKGGSKKHQGTSQTSTRPPQSAQGGKSSNKNAKPRVVYFSHRGDPGQDGFGYMAIKKEPNDDLSRPAGVCVPPPTSLQSSSSLWSSMDSSQPSASFADTLTNMVAAAAASNPLVSVPRAEEPARGRSIARDTHHYGQKTYSYSPTSEAESEPDQDHNLPVFLQRSTAEHVPSSPLPADSPTESSTAIMRTSDELDTALLLEALGAGSTEVVHGALQQLTDLEMEVDGEGIATAVMIPPNVQVINPQTLLSAQQVLPPIEALEERRMDQLTEWLDSHSPDDPRYAEASKERWNEFRPGHPLCTEADISNLERWRRNMLAGFRPELQPLPKPLPAPAKAASVAAVPVPPQVPGGNPNCEHKNVTKKGSNKHVEMETCRKYAEMPQQFKDNFLVPTLPNKMHVHIHASVWPSMAQHVHDMRQGPHATRKAAGATLAEAKPLGNFNMDQVEEIFKTCLVVARVKAAEDQCQQMSSGAMHRIMDAVCMTMSESMPSTQPSSMASQADEKDNKPLSFGEYRGRTFQDVLQNERKYVEWCLTQSATSNRKLREFINYIQRRCNPRFGLMATATTTAGGSENDLIAILDSGCNRTCHGDKWLKRCMSTVDQHHFPLEPDHGGGFRGIGGAINTTGVRNLDVCFEIGDGMAVGEIDSIELENSDAPLLLSISDQRKLGLTVTLGEQDRVYSSTLQAELIVTNMNGLLGVRLLPKHLAMLGISDAQPETQPDDMAMDCAPSSTTEQVLMDAFSTNDIPFSTTEVPFSVPAYEPYSVQQLASMGADLDLDLSVAHGCQKFHQELQQQHETYVAVEEETRKTLSKSQRKFLEQSVEEIQASDVSLWATLKNRKAQTPLPRGCKTFLMEIFAGAAVLTSMAMSLGLPVAAPIDIKVRAEIESHIDLMDPYCVTFAPVCGPWGSWSRLNLQRGEETREAILQQRDAWYPCLKWIERMVRKRMARGRKFLVENPWPSELWNTLCMDKLICEAPMDAETGEPLELVRGDQCEFGLCDQQNGLPYFKPTGFMTASSGIKNNVQRRCTGNHTHQPLEGGRRTRLAQHWPQALCRAIINGLLDDLHSRTVFAAFHEASTEEADHDGADLGSLDYIYNEDDMSRDPIISQRVDAHELQRMEALEEMPNPPDLMELEATRKFKWLRAPRETRVALRRLHHMTGHGSNSSMLQLLRTAGASSEACEAVRHFACETCRKREPVKKPPVVKEPNKMVFNYEISADCFEIHDAAGNRHTVLSVICLGTLYHQAWWVAPGGVPKSSVCAEALLNGWFQPFGAPRIFTCDRGVHHRGRVQDLLRIHGVQLRYGALEAPYQIGRTERQGGVLKEVLKGAIEERQIIGVKDMKMLIAESTTVKNCRVNHQGFTPAQWVLGRLPTDSTSITAEEAEGYALGVHAELMEPEEQFARQLEIRQAAKMSFAKADSSRRVRAALLRKSVPLRGPYAPGDLICFHRKGRWHGPARIVGKDGRSTFWVIHAGIPIVVAENQIRPATSAEVMVKQILELRPSRKRQRDINEGVEDIPFHDDLVMPHLQHEDDQPSYLELPNEPGAQGGPMDFPGTAPPGLDLPMDVPAPPGLDLDFDAGGAPPASDAVGPSLEPQQPQPESEQAPTSAIPTVPSTPAMDQPIPQIGLNEALRRSADNLDGHHLRSMPPPTSTATTSRRDRSRSPHREAGNIPVPREEQAMDDSEDRRDRHFHAFLSHRNFGAYLARKPVKKKRQVGAGRELNYGKSATDVQQALDQTRLKEWNSWKQFEAAKVLPPGPEQDKFLAENPDLVIIPSRWVDVDKSEDASQPQYKSRLVARGDLEKNDSQVRTDSPTSSQLFLHTVISFSVCKKRKLRGGDISAAFLQGTRIKRKLALKLPADGIPDDEVEPGSLLICEKSVYGTCDAPRGFWKGLYDTLLECGLKEVPMETSAYYLPGAEGQVLGLLGTHVDDLLWCGTPEMDEVMLRVQERYKFRITNAEDSEDGIFKFCGRLLHQTNDGVTITSPGVLDRVKAIYIEPMRRKQKGLPATTSEISQLRSVVGSLSWYSRVCRPDIAFQVNQLQSVQQKARVEDLMMANRLLNFALETKNRGVHFPADAFEFEDAAVLSINDASHAASYDATNEGHIVGHRSQSGRLLALSSKDFLKTGKGKIHLLQWSSTVIKRVCRSTLQAETLSLQLGSEDAEHMRQMLYVIKNKSNAMKRSENYINALDETLVGWYTDCRSLSDHLTNVNAAAVSDKRLAIDLTSLRQELWRERGQLVGNPTYCEALPADRTTLCMWVATKTMPADSLTKQMKSPQMDTLMASGYLHMMLQKEEPTTGQKNFDGCEI</sequence>
<feature type="compositionally biased region" description="Polar residues" evidence="1">
    <location>
        <begin position="439"/>
        <end position="459"/>
    </location>
</feature>
<evidence type="ECO:0000313" key="7">
    <source>
        <dbReference type="Proteomes" id="UP001152797"/>
    </source>
</evidence>
<dbReference type="Gene3D" id="3.30.420.10">
    <property type="entry name" value="Ribonuclease H-like superfamily/Ribonuclease H"/>
    <property type="match status" value="1"/>
</dbReference>
<dbReference type="EMBL" id="CAMXCT010001478">
    <property type="protein sequence ID" value="CAI3990446.1"/>
    <property type="molecule type" value="Genomic_DNA"/>
</dbReference>
<feature type="region of interest" description="Disordered" evidence="1">
    <location>
        <begin position="545"/>
        <end position="583"/>
    </location>
</feature>
<feature type="compositionally biased region" description="Polar residues" evidence="1">
    <location>
        <begin position="2035"/>
        <end position="2045"/>
    </location>
</feature>
<feature type="compositionally biased region" description="Low complexity" evidence="1">
    <location>
        <begin position="504"/>
        <end position="521"/>
    </location>
</feature>
<feature type="compositionally biased region" description="Basic residues" evidence="1">
    <location>
        <begin position="427"/>
        <end position="437"/>
    </location>
</feature>
<dbReference type="InterPro" id="IPR012337">
    <property type="entry name" value="RNaseH-like_sf"/>
</dbReference>
<evidence type="ECO:0000256" key="2">
    <source>
        <dbReference type="SAM" id="Phobius"/>
    </source>
</evidence>
<reference evidence="4" key="1">
    <citation type="submission" date="2022-10" db="EMBL/GenBank/DDBJ databases">
        <authorList>
            <person name="Chen Y."/>
            <person name="Dougan E. K."/>
            <person name="Chan C."/>
            <person name="Rhodes N."/>
            <person name="Thang M."/>
        </authorList>
    </citation>
    <scope>NUCLEOTIDE SEQUENCE</scope>
</reference>
<reference evidence="5" key="2">
    <citation type="submission" date="2024-04" db="EMBL/GenBank/DDBJ databases">
        <authorList>
            <person name="Chen Y."/>
            <person name="Shah S."/>
            <person name="Dougan E. K."/>
            <person name="Thang M."/>
            <person name="Chan C."/>
        </authorList>
    </citation>
    <scope>NUCLEOTIDE SEQUENCE [LARGE SCALE GENOMIC DNA]</scope>
</reference>
<feature type="compositionally biased region" description="Polar residues" evidence="1">
    <location>
        <begin position="566"/>
        <end position="575"/>
    </location>
</feature>
<feature type="region of interest" description="Disordered" evidence="1">
    <location>
        <begin position="916"/>
        <end position="937"/>
    </location>
</feature>
<evidence type="ECO:0000256" key="1">
    <source>
        <dbReference type="SAM" id="MobiDB-lite"/>
    </source>
</evidence>
<feature type="region of interest" description="Disordered" evidence="1">
    <location>
        <begin position="1960"/>
        <end position="2053"/>
    </location>
</feature>
<dbReference type="EMBL" id="CAMXCT030001478">
    <property type="protein sequence ID" value="CAL4777758.1"/>
    <property type="molecule type" value="Genomic_DNA"/>
</dbReference>
<dbReference type="Pfam" id="PF20600">
    <property type="entry name" value="ExoX-like_C"/>
    <property type="match status" value="1"/>
</dbReference>
<proteinExistence type="predicted"/>
<dbReference type="PROSITE" id="PS50994">
    <property type="entry name" value="INTEGRASE"/>
    <property type="match status" value="1"/>
</dbReference>
<dbReference type="InterPro" id="IPR036397">
    <property type="entry name" value="RNaseH_sf"/>
</dbReference>
<feature type="region of interest" description="Disordered" evidence="1">
    <location>
        <begin position="414"/>
        <end position="472"/>
    </location>
</feature>
<evidence type="ECO:0000313" key="5">
    <source>
        <dbReference type="EMBL" id="CAL1143821.1"/>
    </source>
</evidence>
<dbReference type="EMBL" id="CAMXCT020001478">
    <property type="protein sequence ID" value="CAL1143821.1"/>
    <property type="molecule type" value="Genomic_DNA"/>
</dbReference>